<protein>
    <submittedName>
        <fullName evidence="2">Uncharacterized protein</fullName>
    </submittedName>
</protein>
<gene>
    <name evidence="2" type="ORF">OHA22_49890</name>
</gene>
<feature type="compositionally biased region" description="Pro residues" evidence="1">
    <location>
        <begin position="1"/>
        <end position="11"/>
    </location>
</feature>
<dbReference type="EMBL" id="CP108222">
    <property type="protein sequence ID" value="WTT23105.1"/>
    <property type="molecule type" value="Genomic_DNA"/>
</dbReference>
<evidence type="ECO:0000313" key="2">
    <source>
        <dbReference type="EMBL" id="WTT23105.1"/>
    </source>
</evidence>
<proteinExistence type="predicted"/>
<accession>A0AAU2AF11</accession>
<sequence>MADPPKAPLPPQLIEIGPDGGGWCDVETGVCVSADQEGPHRTGEGGGAGAAEQPVAYNWASDTQATTTPNSGAH</sequence>
<feature type="region of interest" description="Disordered" evidence="1">
    <location>
        <begin position="1"/>
        <end position="21"/>
    </location>
</feature>
<organism evidence="2">
    <name type="scientific">Streptomyces sp. NBC_00093</name>
    <dbReference type="NCBI Taxonomy" id="2975649"/>
    <lineage>
        <taxon>Bacteria</taxon>
        <taxon>Bacillati</taxon>
        <taxon>Actinomycetota</taxon>
        <taxon>Actinomycetes</taxon>
        <taxon>Kitasatosporales</taxon>
        <taxon>Streptomycetaceae</taxon>
        <taxon>Streptomyces</taxon>
    </lineage>
</organism>
<feature type="region of interest" description="Disordered" evidence="1">
    <location>
        <begin position="34"/>
        <end position="74"/>
    </location>
</feature>
<dbReference type="AlphaFoldDB" id="A0AAU2AF11"/>
<reference evidence="2" key="1">
    <citation type="submission" date="2022-10" db="EMBL/GenBank/DDBJ databases">
        <title>The complete genomes of actinobacterial strains from the NBC collection.</title>
        <authorList>
            <person name="Joergensen T.S."/>
            <person name="Alvarez Arevalo M."/>
            <person name="Sterndorff E.B."/>
            <person name="Faurdal D."/>
            <person name="Vuksanovic O."/>
            <person name="Mourched A.-S."/>
            <person name="Charusanti P."/>
            <person name="Shaw S."/>
            <person name="Blin K."/>
            <person name="Weber T."/>
        </authorList>
    </citation>
    <scope>NUCLEOTIDE SEQUENCE</scope>
    <source>
        <strain evidence="2">NBC_00093</strain>
    </source>
</reference>
<evidence type="ECO:0000256" key="1">
    <source>
        <dbReference type="SAM" id="MobiDB-lite"/>
    </source>
</evidence>
<feature type="compositionally biased region" description="Polar residues" evidence="1">
    <location>
        <begin position="60"/>
        <end position="74"/>
    </location>
</feature>
<name>A0AAU2AF11_9ACTN</name>